<dbReference type="AlphaFoldDB" id="A0AAW9Q892"/>
<dbReference type="Proteomes" id="UP001333818">
    <property type="component" value="Unassembled WGS sequence"/>
</dbReference>
<dbReference type="SUPFAM" id="SSF51219">
    <property type="entry name" value="TRAP-like"/>
    <property type="match status" value="1"/>
</dbReference>
<keyword evidence="2" id="KW-1185">Reference proteome</keyword>
<evidence type="ECO:0000313" key="1">
    <source>
        <dbReference type="EMBL" id="MEE3719445.1"/>
    </source>
</evidence>
<organism evidence="1 2">
    <name type="scientific">Tumidithrix elongata BACA0141</name>
    <dbReference type="NCBI Taxonomy" id="2716417"/>
    <lineage>
        <taxon>Bacteria</taxon>
        <taxon>Bacillati</taxon>
        <taxon>Cyanobacteriota</taxon>
        <taxon>Cyanophyceae</taxon>
        <taxon>Pseudanabaenales</taxon>
        <taxon>Pseudanabaenaceae</taxon>
        <taxon>Tumidithrix</taxon>
        <taxon>Tumidithrix elongata</taxon>
    </lineage>
</organism>
<gene>
    <name evidence="1" type="ORF">V2H45_22125</name>
</gene>
<sequence length="256" mass="28054">MPNFDNEPVPELRNPQGVFQSGDLSLRIEGEVVPVVDLELGKQQSVYFEHHILLWKTPNVRLGMKGLKGAARRFFAGLEIFVTEAHGPGNIAFSREAPGQIVVLKLEHGQKVDVREHQFLLATSNVEYSFFFQRGLVNILFSRSGGLFIDRFEGKKEGGLLLIHGYGNVFEKYLAAGEMLDVEPGAWLWKDSSVRMETVTALQSSGGILGAIGVMLGGISFTLNRFIGPGRLGLQSMTYHPPTPEGATQVGGSNNL</sequence>
<dbReference type="Gene3D" id="3.60.160.10">
    <property type="entry name" value="Mitochondrial biogenesis AIM24"/>
    <property type="match status" value="1"/>
</dbReference>
<dbReference type="Pfam" id="PF01987">
    <property type="entry name" value="AIM24"/>
    <property type="match status" value="1"/>
</dbReference>
<name>A0AAW9Q892_9CYAN</name>
<proteinExistence type="predicted"/>
<reference evidence="1" key="1">
    <citation type="submission" date="2024-01" db="EMBL/GenBank/DDBJ databases">
        <title>Bank of Algae and Cyanobacteria of the Azores (BACA) strain genomes.</title>
        <authorList>
            <person name="Luz R."/>
            <person name="Cordeiro R."/>
            <person name="Fonseca A."/>
            <person name="Goncalves V."/>
        </authorList>
    </citation>
    <scope>NUCLEOTIDE SEQUENCE</scope>
    <source>
        <strain evidence="1">BACA0141</strain>
    </source>
</reference>
<comment type="caution">
    <text evidence="1">The sequence shown here is derived from an EMBL/GenBank/DDBJ whole genome shotgun (WGS) entry which is preliminary data.</text>
</comment>
<evidence type="ECO:0000313" key="2">
    <source>
        <dbReference type="Proteomes" id="UP001333818"/>
    </source>
</evidence>
<dbReference type="InterPro" id="IPR002838">
    <property type="entry name" value="AIM24"/>
</dbReference>
<dbReference type="PANTHER" id="PTHR43657">
    <property type="entry name" value="TRYPTOPHAN RNA-BINDING ATTENUATOR PROTEIN-LIKE PROTEIN"/>
    <property type="match status" value="1"/>
</dbReference>
<dbReference type="RefSeq" id="WP_330485880.1">
    <property type="nucleotide sequence ID" value="NZ_JAZBJZ010000133.1"/>
</dbReference>
<dbReference type="InterPro" id="IPR036983">
    <property type="entry name" value="AIM24_sf"/>
</dbReference>
<dbReference type="EMBL" id="JAZBJZ010000133">
    <property type="protein sequence ID" value="MEE3719445.1"/>
    <property type="molecule type" value="Genomic_DNA"/>
</dbReference>
<protein>
    <submittedName>
        <fullName evidence="1">AIM24 family protein</fullName>
    </submittedName>
</protein>
<accession>A0AAW9Q892</accession>
<dbReference type="PANTHER" id="PTHR43657:SF1">
    <property type="entry name" value="ALTERED INHERITANCE OF MITOCHONDRIA PROTEIN 24, MITOCHONDRIAL"/>
    <property type="match status" value="1"/>
</dbReference>
<dbReference type="InterPro" id="IPR016031">
    <property type="entry name" value="Trp_RNA-bd_attenuator-like_dom"/>
</dbReference>